<keyword evidence="1" id="KW-0812">Transmembrane</keyword>
<gene>
    <name evidence="2" type="ORF">ETU09_07690</name>
</gene>
<reference evidence="2 3" key="1">
    <citation type="submission" date="2019-02" db="EMBL/GenBank/DDBJ databases">
        <title>Apibacter muscae sp. nov.: a novel member of the house fly microbiota.</title>
        <authorList>
            <person name="Park R."/>
        </authorList>
    </citation>
    <scope>NUCLEOTIDE SEQUENCE [LARGE SCALE GENOMIC DNA]</scope>
    <source>
        <strain evidence="2 3">AL1</strain>
    </source>
</reference>
<evidence type="ECO:0000313" key="3">
    <source>
        <dbReference type="Proteomes" id="UP000319499"/>
    </source>
</evidence>
<keyword evidence="3" id="KW-1185">Reference proteome</keyword>
<dbReference type="InterPro" id="IPR024294">
    <property type="entry name" value="DUF3810"/>
</dbReference>
<keyword evidence="1" id="KW-1133">Transmembrane helix</keyword>
<name>A0A563DAI2_9FLAO</name>
<feature type="transmembrane region" description="Helical" evidence="1">
    <location>
        <begin position="12"/>
        <end position="33"/>
    </location>
</feature>
<organism evidence="2 3">
    <name type="scientific">Apibacter muscae</name>
    <dbReference type="NCBI Taxonomy" id="2509004"/>
    <lineage>
        <taxon>Bacteria</taxon>
        <taxon>Pseudomonadati</taxon>
        <taxon>Bacteroidota</taxon>
        <taxon>Flavobacteriia</taxon>
        <taxon>Flavobacteriales</taxon>
        <taxon>Weeksellaceae</taxon>
        <taxon>Apibacter</taxon>
    </lineage>
</organism>
<accession>A0A563DAI2</accession>
<evidence type="ECO:0000313" key="2">
    <source>
        <dbReference type="EMBL" id="TWP27318.1"/>
    </source>
</evidence>
<dbReference type="AlphaFoldDB" id="A0A563DAI2"/>
<dbReference type="RefSeq" id="WP_146262665.1">
    <property type="nucleotide sequence ID" value="NZ_SELG01000038.1"/>
</dbReference>
<dbReference type="EMBL" id="SELH01000023">
    <property type="protein sequence ID" value="TWP27318.1"/>
    <property type="molecule type" value="Genomic_DNA"/>
</dbReference>
<dbReference type="OrthoDB" id="1048788at2"/>
<dbReference type="Pfam" id="PF12725">
    <property type="entry name" value="DUF3810"/>
    <property type="match status" value="1"/>
</dbReference>
<proteinExistence type="predicted"/>
<protein>
    <submittedName>
        <fullName evidence="2">DUF3810 domain-containing protein</fullName>
    </submittedName>
</protein>
<comment type="caution">
    <text evidence="2">The sequence shown here is derived from an EMBL/GenBank/DDBJ whole genome shotgun (WGS) entry which is preliminary data.</text>
</comment>
<evidence type="ECO:0000256" key="1">
    <source>
        <dbReference type="SAM" id="Phobius"/>
    </source>
</evidence>
<feature type="transmembrane region" description="Helical" evidence="1">
    <location>
        <begin position="99"/>
        <end position="120"/>
    </location>
</feature>
<dbReference type="Proteomes" id="UP000319499">
    <property type="component" value="Unassembled WGS sequence"/>
</dbReference>
<feature type="transmembrane region" description="Helical" evidence="1">
    <location>
        <begin position="67"/>
        <end position="87"/>
    </location>
</feature>
<keyword evidence="1" id="KW-0472">Membrane</keyword>
<sequence length="370" mass="42778">MKILNKKISLTPTKLLSSLIIQYFIYQILMMGINPTGGNWYFTILLKIKYSFNTFFGNFKLSIGDCFYILLGILFIYSLFKIIIFLSKKEKSKAIKHSIFILFTINFLYGWFMLSFGLLYSQKPFTNYQQNKGHNYLDDYKIVANHLLNECIELREKLPSTKSGELYIGNDIIKELYQEQSAVYGIPLQKSNVKNSLFSLWLTKIGVLGYYNPFTGEAQTINGLPPTSYLFTIAHEMGHQAGIAREDDANFYAFYMGESSSIQSFQYSVKYKALQYILREIYVDDSTFVHRIINNYSTLMKKDREIEIKYYSLISDLGSDAFSVLNNAYLRSNSQNEGIVAYNQVSNMIVNFYKGQYPSLFTNEALIKGK</sequence>